<dbReference type="InterPro" id="IPR041472">
    <property type="entry name" value="BL00235/CARNS1_N"/>
</dbReference>
<dbReference type="GO" id="GO:0016874">
    <property type="term" value="F:ligase activity"/>
    <property type="evidence" value="ECO:0007669"/>
    <property type="project" value="UniProtKB-KW"/>
</dbReference>
<evidence type="ECO:0000313" key="6">
    <source>
        <dbReference type="EMBL" id="PYH44433.1"/>
    </source>
</evidence>
<accession>A0A318ZIN0</accession>
<dbReference type="InterPro" id="IPR052032">
    <property type="entry name" value="ATP-dep_AA_Ligase"/>
</dbReference>
<dbReference type="Pfam" id="PF13535">
    <property type="entry name" value="ATP-grasp_4"/>
    <property type="match status" value="1"/>
</dbReference>
<evidence type="ECO:0000256" key="4">
    <source>
        <dbReference type="PROSITE-ProRule" id="PRU00409"/>
    </source>
</evidence>
<dbReference type="InterPro" id="IPR013815">
    <property type="entry name" value="ATP_grasp_subdomain_1"/>
</dbReference>
<reference evidence="6 7" key="1">
    <citation type="submission" date="2016-12" db="EMBL/GenBank/DDBJ databases">
        <title>The genomes of Aspergillus section Nigri reveals drivers in fungal speciation.</title>
        <authorList>
            <consortium name="DOE Joint Genome Institute"/>
            <person name="Vesth T.C."/>
            <person name="Nybo J."/>
            <person name="Theobald S."/>
            <person name="Brandl J."/>
            <person name="Frisvad J.C."/>
            <person name="Nielsen K.F."/>
            <person name="Lyhne E.K."/>
            <person name="Kogle M.E."/>
            <person name="Kuo A."/>
            <person name="Riley R."/>
            <person name="Clum A."/>
            <person name="Nolan M."/>
            <person name="Lipzen A."/>
            <person name="Salamov A."/>
            <person name="Henrissat B."/>
            <person name="Wiebenga A."/>
            <person name="De Vries R.P."/>
            <person name="Grigoriev I.V."/>
            <person name="Mortensen U.H."/>
            <person name="Andersen M.R."/>
            <person name="Baker S.E."/>
        </authorList>
    </citation>
    <scope>NUCLEOTIDE SEQUENCE [LARGE SCALE GENOMIC DNA]</scope>
    <source>
        <strain evidence="6 7">JOP 1030-1</strain>
    </source>
</reference>
<dbReference type="PROSITE" id="PS50975">
    <property type="entry name" value="ATP_GRASP"/>
    <property type="match status" value="1"/>
</dbReference>
<dbReference type="OrthoDB" id="434648at2759"/>
<protein>
    <submittedName>
        <fullName evidence="6">Glutathione synthetase ATP-binding domain-like protein</fullName>
    </submittedName>
</protein>
<evidence type="ECO:0000259" key="5">
    <source>
        <dbReference type="PROSITE" id="PS50975"/>
    </source>
</evidence>
<evidence type="ECO:0000256" key="2">
    <source>
        <dbReference type="ARBA" id="ARBA00022741"/>
    </source>
</evidence>
<dbReference type="Gene3D" id="3.30.470.20">
    <property type="entry name" value="ATP-grasp fold, B domain"/>
    <property type="match status" value="1"/>
</dbReference>
<dbReference type="GO" id="GO:0046872">
    <property type="term" value="F:metal ion binding"/>
    <property type="evidence" value="ECO:0007669"/>
    <property type="project" value="InterPro"/>
</dbReference>
<dbReference type="AlphaFoldDB" id="A0A318ZIN0"/>
<keyword evidence="1" id="KW-0436">Ligase</keyword>
<dbReference type="GO" id="GO:0005524">
    <property type="term" value="F:ATP binding"/>
    <property type="evidence" value="ECO:0007669"/>
    <property type="project" value="UniProtKB-UniRule"/>
</dbReference>
<dbReference type="Proteomes" id="UP000248349">
    <property type="component" value="Unassembled WGS sequence"/>
</dbReference>
<dbReference type="InterPro" id="IPR011761">
    <property type="entry name" value="ATP-grasp"/>
</dbReference>
<evidence type="ECO:0000313" key="7">
    <source>
        <dbReference type="Proteomes" id="UP000248349"/>
    </source>
</evidence>
<dbReference type="Gene3D" id="3.40.50.20">
    <property type="match status" value="1"/>
</dbReference>
<dbReference type="PANTHER" id="PTHR43585">
    <property type="entry name" value="FUMIPYRROLE BIOSYNTHESIS PROTEIN C"/>
    <property type="match status" value="1"/>
</dbReference>
<dbReference type="Pfam" id="PF18130">
    <property type="entry name" value="ATPgrasp_N"/>
    <property type="match status" value="1"/>
</dbReference>
<organism evidence="6 7">
    <name type="scientific">Aspergillus saccharolyticus JOP 1030-1</name>
    <dbReference type="NCBI Taxonomy" id="1450539"/>
    <lineage>
        <taxon>Eukaryota</taxon>
        <taxon>Fungi</taxon>
        <taxon>Dikarya</taxon>
        <taxon>Ascomycota</taxon>
        <taxon>Pezizomycotina</taxon>
        <taxon>Eurotiomycetes</taxon>
        <taxon>Eurotiomycetidae</taxon>
        <taxon>Eurotiales</taxon>
        <taxon>Aspergillaceae</taxon>
        <taxon>Aspergillus</taxon>
        <taxon>Aspergillus subgen. Circumdati</taxon>
    </lineage>
</organism>
<gene>
    <name evidence="6" type="ORF">BP01DRAFT_392671</name>
</gene>
<feature type="domain" description="ATP-grasp" evidence="5">
    <location>
        <begin position="325"/>
        <end position="529"/>
    </location>
</feature>
<sequence>MCETSNSSLITLQLAGHKASIRCLWRVNSAPTGTHAPFRTFDLLLTTESVWPQSEALEVLSPQNLEIIEVIHSNANATRVLGESLAQQFLYRCIRNHIQGKGSSLTALKLLLPNVDGYILRKDLIQRRFLGCDLACEIAEFVAPRQPVHRFKGATDMFAAALDQAVGGFLARETGANRQVAECVLMQLELEATLRLSFPWIMADPLPQYRLAIVEGRPHPSISAAAEGPYRAASALGVEVAVLDFDGHWLQDANQRSLCSEFIVCDITPDDGLPDRIVAAVARSRGPIHGIITYSDKLLVPTAKAARLLGLWTNDPHCIEACCDKVKLRGLAQPGQPVLSARDVADLRHKLHALSTPLIYPLIIKPAQGCSSEGVVLVQTEQELLAAMDKNHANFPDREQLIEPYISGPEVDANLVLVDGGIVFSEINDDFPSGADLEVGADRSQSPSFAETATIMPSALPPSELALLESELVERLRSVGLQTGMFHIEARPSIFLIEINPRTPGHQESFAVEYTYGIDYYALYTLLALREVPDGSSHGPIPDPAALQALKTLSCPLPEVIQYPTTIVFIPVSRGGTFAGAAPIPASLSPYIPHYRVLFQRGETIPDPHQSGRWPFVAYFLVTASLTGQAGREQVRALGECIRHEFHYEIL</sequence>
<dbReference type="STRING" id="1450539.A0A318ZIN0"/>
<dbReference type="Gene3D" id="3.30.1490.20">
    <property type="entry name" value="ATP-grasp fold, A domain"/>
    <property type="match status" value="1"/>
</dbReference>
<name>A0A318ZIN0_9EURO</name>
<dbReference type="PANTHER" id="PTHR43585:SF2">
    <property type="entry name" value="ATP-GRASP ENZYME FSQD"/>
    <property type="match status" value="1"/>
</dbReference>
<evidence type="ECO:0000256" key="3">
    <source>
        <dbReference type="ARBA" id="ARBA00022840"/>
    </source>
</evidence>
<proteinExistence type="predicted"/>
<dbReference type="GeneID" id="37079394"/>
<keyword evidence="7" id="KW-1185">Reference proteome</keyword>
<dbReference type="SUPFAM" id="SSF56059">
    <property type="entry name" value="Glutathione synthetase ATP-binding domain-like"/>
    <property type="match status" value="1"/>
</dbReference>
<dbReference type="EMBL" id="KZ821237">
    <property type="protein sequence ID" value="PYH44433.1"/>
    <property type="molecule type" value="Genomic_DNA"/>
</dbReference>
<keyword evidence="3 4" id="KW-0067">ATP-binding</keyword>
<dbReference type="RefSeq" id="XP_025430415.1">
    <property type="nucleotide sequence ID" value="XM_025578165.1"/>
</dbReference>
<evidence type="ECO:0000256" key="1">
    <source>
        <dbReference type="ARBA" id="ARBA00022598"/>
    </source>
</evidence>
<keyword evidence="2 4" id="KW-0547">Nucleotide-binding</keyword>